<name>A0A1Y1I7I4_KLENI</name>
<dbReference type="InterPro" id="IPR013024">
    <property type="entry name" value="GGCT-like"/>
</dbReference>
<dbReference type="Proteomes" id="UP000054558">
    <property type="component" value="Unassembled WGS sequence"/>
</dbReference>
<evidence type="ECO:0000256" key="7">
    <source>
        <dbReference type="ARBA" id="ARBA00060685"/>
    </source>
</evidence>
<dbReference type="PANTHER" id="PTHR14359">
    <property type="entry name" value="HOMO-OLIGOMERIC FLAVIN CONTAINING CYS DECARBOXYLASE FAMILY"/>
    <property type="match status" value="1"/>
</dbReference>
<dbReference type="InterPro" id="IPR000591">
    <property type="entry name" value="DEP_dom"/>
</dbReference>
<dbReference type="InterPro" id="IPR003382">
    <property type="entry name" value="Flavoprotein"/>
</dbReference>
<feature type="domain" description="Peptidase C83" evidence="11">
    <location>
        <begin position="275"/>
        <end position="507"/>
    </location>
</feature>
<dbReference type="SMART" id="SM00049">
    <property type="entry name" value="DEP"/>
    <property type="match status" value="2"/>
</dbReference>
<evidence type="ECO:0000256" key="4">
    <source>
        <dbReference type="ARBA" id="ARBA00022643"/>
    </source>
</evidence>
<dbReference type="Pfam" id="PF06094">
    <property type="entry name" value="GGACT"/>
    <property type="match status" value="1"/>
</dbReference>
<feature type="region of interest" description="Disordered" evidence="9">
    <location>
        <begin position="1473"/>
        <end position="1492"/>
    </location>
</feature>
<dbReference type="Gene3D" id="1.10.10.10">
    <property type="entry name" value="Winged helix-like DNA-binding domain superfamily/Winged helix DNA-binding domain"/>
    <property type="match status" value="2"/>
</dbReference>
<evidence type="ECO:0000256" key="1">
    <source>
        <dbReference type="ARBA" id="ARBA00001917"/>
    </source>
</evidence>
<dbReference type="GO" id="GO:0035556">
    <property type="term" value="P:intracellular signal transduction"/>
    <property type="evidence" value="ECO:0007669"/>
    <property type="project" value="InterPro"/>
</dbReference>
<dbReference type="SUPFAM" id="SSF54001">
    <property type="entry name" value="Cysteine proteinases"/>
    <property type="match status" value="2"/>
</dbReference>
<dbReference type="InterPro" id="IPR038765">
    <property type="entry name" value="Papain-like_cys_pep_sf"/>
</dbReference>
<feature type="domain" description="DEP" evidence="10">
    <location>
        <begin position="17"/>
        <end position="96"/>
    </location>
</feature>
<dbReference type="InterPro" id="IPR038156">
    <property type="entry name" value="PCS_N_sf"/>
</dbReference>
<dbReference type="Pfam" id="PF02441">
    <property type="entry name" value="Flavoprotein"/>
    <property type="match status" value="1"/>
</dbReference>
<accession>A0A1Y1I7I4</accession>
<dbReference type="PROSITE" id="PS50088">
    <property type="entry name" value="ANK_REPEAT"/>
    <property type="match status" value="1"/>
</dbReference>
<dbReference type="GO" id="GO:0016756">
    <property type="term" value="F:glutathione gamma-glutamylcysteinyltransferase activity"/>
    <property type="evidence" value="ECO:0007669"/>
    <property type="project" value="InterPro"/>
</dbReference>
<reference evidence="12 13" key="1">
    <citation type="journal article" date="2014" name="Nat. Commun.">
        <title>Klebsormidium flaccidum genome reveals primary factors for plant terrestrial adaptation.</title>
        <authorList>
            <person name="Hori K."/>
            <person name="Maruyama F."/>
            <person name="Fujisawa T."/>
            <person name="Togashi T."/>
            <person name="Yamamoto N."/>
            <person name="Seo M."/>
            <person name="Sato S."/>
            <person name="Yamada T."/>
            <person name="Mori H."/>
            <person name="Tajima N."/>
            <person name="Moriyama T."/>
            <person name="Ikeuchi M."/>
            <person name="Watanabe M."/>
            <person name="Wada H."/>
            <person name="Kobayashi K."/>
            <person name="Saito M."/>
            <person name="Masuda T."/>
            <person name="Sasaki-Sekimoto Y."/>
            <person name="Mashiguchi K."/>
            <person name="Awai K."/>
            <person name="Shimojima M."/>
            <person name="Masuda S."/>
            <person name="Iwai M."/>
            <person name="Nobusawa T."/>
            <person name="Narise T."/>
            <person name="Kondo S."/>
            <person name="Saito H."/>
            <person name="Sato R."/>
            <person name="Murakawa M."/>
            <person name="Ihara Y."/>
            <person name="Oshima-Yamada Y."/>
            <person name="Ohtaka K."/>
            <person name="Satoh M."/>
            <person name="Sonobe K."/>
            <person name="Ishii M."/>
            <person name="Ohtani R."/>
            <person name="Kanamori-Sato M."/>
            <person name="Honoki R."/>
            <person name="Miyazaki D."/>
            <person name="Mochizuki H."/>
            <person name="Umetsu J."/>
            <person name="Higashi K."/>
            <person name="Shibata D."/>
            <person name="Kamiya Y."/>
            <person name="Sato N."/>
            <person name="Nakamura Y."/>
            <person name="Tabata S."/>
            <person name="Ida S."/>
            <person name="Kurokawa K."/>
            <person name="Ohta H."/>
        </authorList>
    </citation>
    <scope>NUCLEOTIDE SEQUENCE [LARGE SCALE GENOMIC DNA]</scope>
    <source>
        <strain evidence="12 13">NIES-2285</strain>
    </source>
</reference>
<dbReference type="OrthoDB" id="1532798at2759"/>
<dbReference type="PROSITE" id="PS51443">
    <property type="entry name" value="PCS"/>
    <property type="match status" value="1"/>
</dbReference>
<feature type="region of interest" description="Disordered" evidence="9">
    <location>
        <begin position="754"/>
        <end position="884"/>
    </location>
</feature>
<dbReference type="PANTHER" id="PTHR14359:SF6">
    <property type="entry name" value="PHOSPHOPANTOTHENOYLCYSTEINE DECARBOXYLASE"/>
    <property type="match status" value="1"/>
</dbReference>
<dbReference type="InterPro" id="IPR007719">
    <property type="entry name" value="PCS_N"/>
</dbReference>
<dbReference type="GO" id="GO:0071513">
    <property type="term" value="C:phosphopantothenoylcysteine decarboxylase complex"/>
    <property type="evidence" value="ECO:0000318"/>
    <property type="project" value="GO_Central"/>
</dbReference>
<dbReference type="CDD" id="cd04371">
    <property type="entry name" value="DEP"/>
    <property type="match status" value="2"/>
</dbReference>
<dbReference type="STRING" id="105231.A0A1Y1I7I4"/>
<evidence type="ECO:0000259" key="10">
    <source>
        <dbReference type="PROSITE" id="PS50186"/>
    </source>
</evidence>
<feature type="repeat" description="ANK" evidence="8">
    <location>
        <begin position="1362"/>
        <end position="1408"/>
    </location>
</feature>
<evidence type="ECO:0000256" key="3">
    <source>
        <dbReference type="ARBA" id="ARBA00022539"/>
    </source>
</evidence>
<dbReference type="InterPro" id="IPR009288">
    <property type="entry name" value="AIG2-like_dom"/>
</dbReference>
<feature type="compositionally biased region" description="Polar residues" evidence="9">
    <location>
        <begin position="778"/>
        <end position="790"/>
    </location>
</feature>
<dbReference type="PROSITE" id="PS50186">
    <property type="entry name" value="DEP"/>
    <property type="match status" value="2"/>
</dbReference>
<dbReference type="GO" id="GO:0004633">
    <property type="term" value="F:phosphopantothenoylcysteine decarboxylase activity"/>
    <property type="evidence" value="ECO:0000318"/>
    <property type="project" value="GO_Central"/>
</dbReference>
<feature type="region of interest" description="Disordered" evidence="9">
    <location>
        <begin position="1438"/>
        <end position="1463"/>
    </location>
</feature>
<dbReference type="Pfam" id="PF05023">
    <property type="entry name" value="Phytochelatin"/>
    <property type="match status" value="1"/>
</dbReference>
<dbReference type="Pfam" id="PF00023">
    <property type="entry name" value="Ank"/>
    <property type="match status" value="1"/>
</dbReference>
<dbReference type="InterPro" id="IPR036568">
    <property type="entry name" value="GGCT-like_sf"/>
</dbReference>
<keyword evidence="3" id="KW-0104">Cadmium</keyword>
<dbReference type="SUPFAM" id="SSF110857">
    <property type="entry name" value="Gamma-glutamyl cyclotransferase-like"/>
    <property type="match status" value="1"/>
</dbReference>
<evidence type="ECO:0000256" key="8">
    <source>
        <dbReference type="PROSITE-ProRule" id="PRU00023"/>
    </source>
</evidence>
<dbReference type="SUPFAM" id="SSF46785">
    <property type="entry name" value="Winged helix' DNA-binding domain"/>
    <property type="match status" value="2"/>
</dbReference>
<dbReference type="Gene3D" id="3.90.70.30">
    <property type="entry name" value="Phytochelatin synthase, N-terminal domain"/>
    <property type="match status" value="2"/>
</dbReference>
<comment type="similarity">
    <text evidence="6">Belongs to the HFCD (homooligomeric flavin containing Cys decarboxylase) superfamily.</text>
</comment>
<keyword evidence="13" id="KW-1185">Reference proteome</keyword>
<feature type="region of interest" description="Disordered" evidence="9">
    <location>
        <begin position="211"/>
        <end position="284"/>
    </location>
</feature>
<evidence type="ECO:0000259" key="11">
    <source>
        <dbReference type="PROSITE" id="PS51443"/>
    </source>
</evidence>
<dbReference type="GO" id="GO:0015937">
    <property type="term" value="P:coenzyme A biosynthetic process"/>
    <property type="evidence" value="ECO:0000318"/>
    <property type="project" value="GO_Central"/>
</dbReference>
<keyword evidence="4" id="KW-0288">FMN</keyword>
<dbReference type="InterPro" id="IPR036388">
    <property type="entry name" value="WH-like_DNA-bd_sf"/>
</dbReference>
<dbReference type="InterPro" id="IPR002110">
    <property type="entry name" value="Ankyrin_rpt"/>
</dbReference>
<dbReference type="SUPFAM" id="SSF48403">
    <property type="entry name" value="Ankyrin repeat"/>
    <property type="match status" value="1"/>
</dbReference>
<dbReference type="Gene3D" id="1.25.40.20">
    <property type="entry name" value="Ankyrin repeat-containing domain"/>
    <property type="match status" value="1"/>
</dbReference>
<dbReference type="SMART" id="SM00248">
    <property type="entry name" value="ANK"/>
    <property type="match status" value="1"/>
</dbReference>
<feature type="compositionally biased region" description="Basic and acidic residues" evidence="9">
    <location>
        <begin position="754"/>
        <end position="763"/>
    </location>
</feature>
<dbReference type="EMBL" id="DF237149">
    <property type="protein sequence ID" value="GAQ84677.1"/>
    <property type="molecule type" value="Genomic_DNA"/>
</dbReference>
<organism evidence="12 13">
    <name type="scientific">Klebsormidium nitens</name>
    <name type="common">Green alga</name>
    <name type="synonym">Ulothrix nitens</name>
    <dbReference type="NCBI Taxonomy" id="105231"/>
    <lineage>
        <taxon>Eukaryota</taxon>
        <taxon>Viridiplantae</taxon>
        <taxon>Streptophyta</taxon>
        <taxon>Klebsormidiophyceae</taxon>
        <taxon>Klebsormidiales</taxon>
        <taxon>Klebsormidiaceae</taxon>
        <taxon>Klebsormidium</taxon>
    </lineage>
</organism>
<comment type="cofactor">
    <cofactor evidence="1">
        <name>FMN</name>
        <dbReference type="ChEBI" id="CHEBI:58210"/>
    </cofactor>
</comment>
<dbReference type="InterPro" id="IPR036770">
    <property type="entry name" value="Ankyrin_rpt-contain_sf"/>
</dbReference>
<keyword evidence="4" id="KW-0285">Flavoprotein</keyword>
<gene>
    <name evidence="12" type="ORF">KFL_002000130</name>
</gene>
<evidence type="ECO:0000313" key="13">
    <source>
        <dbReference type="Proteomes" id="UP000054558"/>
    </source>
</evidence>
<dbReference type="SUPFAM" id="SSF52507">
    <property type="entry name" value="Homo-oligomeric flavin-containing Cys decarboxylases, HFCD"/>
    <property type="match status" value="1"/>
</dbReference>
<sequence length="1492" mass="162986">MHRRLGSGELSAIAEKLFQGVPKKDRRVGFRMYKQTFQGTEAVEFFLDEGLAPHDVSAVELGQQLLAAGVIKQAVDSSPGSPGFKNSTSALYTFSSSLLPQASINESSPREMVLEEEDLTNVVSALRQGLVIKDRTVNLRKYKDCFEGVAAVKVLLTTGLATSEEWAVAIGNALMQEELIQHVNKNQSFKNTDSLYRFTPNADKYMTYNATPSSLSSRRSLDGSPVPTVSPSLRPLDSGPLTPPQSSDGDPFSQLITQSSRRSTEGADVPGPLPVALPSGGQASWAEGKSQASFITRGGTTLSGQAFEHSGRRQALDMVHLYEFQQPLNCCNITAIAFAIAALSVPTTVEDVFHYADLPAQMIIDAGLTLADTFQVACRYVEGRNLPFRVELFFFDEGRLSEQDFAEQVAEVSLRRAASSKDVEMYLLNFNVNIAHGIQEGVAIGGGHFALLGGWDTDGHLVIADVNPKKYLRYWRCTPNRMFRAMQDKDSTSKRSRGCIRITHKDNPYTNPWPQEAVWNPPGIHKGIAGVDERSLHAPIACGNVTAIAYALSAIGKKTSVDDIFHTAQLPLRAVTDGNMTLADTFHTMVEVVQTRQLPVKVEIYHMDDNKILPETFWRCMMDAVANQDTAVILNFDIDTALGAKVNITSHASGGEYALVAAVDKEKEEVILASVQPRSYARYWRCAVGRLFAACKKRDLSIGRGRGMIRVVSKTSNANQAPAPSRLNSAFVCEAAESALTAYNMAKMANSAERRASTYERRQSTLRRNLGIPRAPSRAQSRNLTQTDSMSPKVMSILGLEGDPSGAGPGGVPRVQSVRARPPEPMPSIMERPGRYDVPVNIPEEEDDDEKAAAGANVQPVDGLASDEEEEEDEENMVGEQGSDPVAVAEALGVYSGKPDRPFLFFTYGTLKQGFANRGQFEEALHDFVGPRVTKESLPLVVPTLPSCTNAGCRLLHRACTLLDAPGQGSGQVMGELYAIDKVTLDAFDILENFIPDDLANSSYIRKPTAICKPDGSAEAKCLMYYSAQTSQKLEEVDKGIASCVTEYTLDMAASQGYKRCCLMNYDHEGPHWHWDGPPPPKNVVAWDGPKANVLVGSAASSAADKLPALVEELLATGKFNVKVVPSENSRHFFRDGMRVLTSVLKEDDIYYDHHEWNFEYTFGMPVIARHLWLRDWADILIIAPMTCNTLGKICHGVGDNLLTSVVSAWEWKKKPFIAAPAMNSIMFDSPVCQRNLKTLTELGATVMGPRKARLSNGKIGVGAMTLIEDIVRFADEATTEATKLPSAPTLAEVKSSVTGKERWRLKVKALAHAMAISGWLSHSALLSAFRNAANSDKGAEAWKPVLASIRSMPRINFRSETGDTALHFAAGGEGLTSSAGEYIQGNGNVDAVKLLIEKGADVNAVNHPAPIRSSGPSKAARAPTCWLSRSKTRARSRASCCGRKTTRAASCPRPTRLRRRRRRATRWYRWTQTRSPSPSPLEVGQRCKALS</sequence>
<evidence type="ECO:0000313" key="12">
    <source>
        <dbReference type="EMBL" id="GAQ84677.1"/>
    </source>
</evidence>
<feature type="domain" description="DEP" evidence="10">
    <location>
        <begin position="126"/>
        <end position="200"/>
    </location>
</feature>
<dbReference type="Gene3D" id="3.40.50.1950">
    <property type="entry name" value="Flavin prenyltransferase-like"/>
    <property type="match status" value="1"/>
</dbReference>
<proteinExistence type="inferred from homology"/>
<dbReference type="GO" id="GO:0010038">
    <property type="term" value="P:response to metal ion"/>
    <property type="evidence" value="ECO:0007669"/>
    <property type="project" value="InterPro"/>
</dbReference>
<keyword evidence="8" id="KW-0040">ANK repeat</keyword>
<dbReference type="Pfam" id="PF00610">
    <property type="entry name" value="DEP"/>
    <property type="match status" value="2"/>
</dbReference>
<dbReference type="GO" id="GO:0046938">
    <property type="term" value="P:phytochelatin biosynthetic process"/>
    <property type="evidence" value="ECO:0007669"/>
    <property type="project" value="InterPro"/>
</dbReference>
<dbReference type="InterPro" id="IPR036390">
    <property type="entry name" value="WH_DNA-bd_sf"/>
</dbReference>
<evidence type="ECO:0000256" key="2">
    <source>
        <dbReference type="ARBA" id="ARBA00002782"/>
    </source>
</evidence>
<evidence type="ECO:0000256" key="6">
    <source>
        <dbReference type="ARBA" id="ARBA00038350"/>
    </source>
</evidence>
<comment type="pathway">
    <text evidence="7">Cofactor biosynthesis; coenzyme A biosynthesis; CoA from (R)-pantothenate: step 3/5.</text>
</comment>
<keyword evidence="5" id="KW-0173">Coenzyme A biosynthesis</keyword>
<dbReference type="GO" id="GO:0010181">
    <property type="term" value="F:FMN binding"/>
    <property type="evidence" value="ECO:0000318"/>
    <property type="project" value="GO_Central"/>
</dbReference>
<evidence type="ECO:0000256" key="9">
    <source>
        <dbReference type="SAM" id="MobiDB-lite"/>
    </source>
</evidence>
<protein>
    <submittedName>
        <fullName evidence="12">HAL3-like protein</fullName>
    </submittedName>
</protein>
<evidence type="ECO:0000256" key="5">
    <source>
        <dbReference type="ARBA" id="ARBA00022993"/>
    </source>
</evidence>
<feature type="compositionally biased region" description="Acidic residues" evidence="9">
    <location>
        <begin position="865"/>
        <end position="877"/>
    </location>
</feature>
<dbReference type="CDD" id="cd06661">
    <property type="entry name" value="GGCT_like"/>
    <property type="match status" value="1"/>
</dbReference>
<comment type="function">
    <text evidence="2">Putative gamma-glutamylcyclotransferase.</text>
</comment>
<feature type="compositionally biased region" description="Polar residues" evidence="9">
    <location>
        <begin position="244"/>
        <end position="261"/>
    </location>
</feature>
<dbReference type="GO" id="GO:0046872">
    <property type="term" value="F:metal ion binding"/>
    <property type="evidence" value="ECO:0007669"/>
    <property type="project" value="InterPro"/>
</dbReference>
<dbReference type="Gene3D" id="3.10.490.10">
    <property type="entry name" value="Gamma-glutamyl cyclotransferase-like"/>
    <property type="match status" value="1"/>
</dbReference>
<dbReference type="InterPro" id="IPR036551">
    <property type="entry name" value="Flavin_trans-like"/>
</dbReference>